<comment type="caution">
    <text evidence="3">The sequence shown here is derived from an EMBL/GenBank/DDBJ whole genome shotgun (WGS) entry which is preliminary data.</text>
</comment>
<dbReference type="PANTHER" id="PTHR30383">
    <property type="entry name" value="THIOESTERASE 1/PROTEASE 1/LYSOPHOSPHOLIPASE L1"/>
    <property type="match status" value="1"/>
</dbReference>
<accession>A0A844ZB60</accession>
<dbReference type="CDD" id="cd01822">
    <property type="entry name" value="Lysophospholipase_L1_like"/>
    <property type="match status" value="1"/>
</dbReference>
<evidence type="ECO:0000259" key="2">
    <source>
        <dbReference type="Pfam" id="PF13472"/>
    </source>
</evidence>
<feature type="region of interest" description="Disordered" evidence="1">
    <location>
        <begin position="1"/>
        <end position="30"/>
    </location>
</feature>
<proteinExistence type="predicted"/>
<sequence length="223" mass="23691">MLGLAVSGCGSEPAEEASQPAVESAAEEGDPIAVSGPERHILAFGNSLFAGYNVAEGKSYPAVLEAALRAQGINAEVVNAGISGNTTAAGRERLAFTLDSQETKPDLVILELGGNDLLRSLSPEETRANLEAMLSELQGRDIPVLLMGMRAPPNLGRDYVAEFDAIYPDLSEAYGADLVPFFLEPIYTRPELIQDDRVHPTAEGIEVLVEDTVDDVIKALPEA</sequence>
<dbReference type="InterPro" id="IPR013830">
    <property type="entry name" value="SGNH_hydro"/>
</dbReference>
<organism evidence="3 4">
    <name type="scientific">Parapontixanthobacter aurantiacus</name>
    <dbReference type="NCBI Taxonomy" id="1463599"/>
    <lineage>
        <taxon>Bacteria</taxon>
        <taxon>Pseudomonadati</taxon>
        <taxon>Pseudomonadota</taxon>
        <taxon>Alphaproteobacteria</taxon>
        <taxon>Sphingomonadales</taxon>
        <taxon>Erythrobacteraceae</taxon>
        <taxon>Parapontixanthobacter</taxon>
    </lineage>
</organism>
<feature type="domain" description="SGNH hydrolase-type esterase" evidence="2">
    <location>
        <begin position="43"/>
        <end position="204"/>
    </location>
</feature>
<dbReference type="GO" id="GO:0004622">
    <property type="term" value="F:phosphatidylcholine lysophospholipase activity"/>
    <property type="evidence" value="ECO:0007669"/>
    <property type="project" value="TreeGrafter"/>
</dbReference>
<dbReference type="Proteomes" id="UP000433104">
    <property type="component" value="Unassembled WGS sequence"/>
</dbReference>
<protein>
    <submittedName>
        <fullName evidence="3">Arylesterase</fullName>
    </submittedName>
</protein>
<name>A0A844ZB60_9SPHN</name>
<dbReference type="OrthoDB" id="9786188at2"/>
<dbReference type="PANTHER" id="PTHR30383:SF24">
    <property type="entry name" value="THIOESTERASE 1_PROTEASE 1_LYSOPHOSPHOLIPASE L1"/>
    <property type="match status" value="1"/>
</dbReference>
<gene>
    <name evidence="3" type="ORF">GRI38_06965</name>
</gene>
<dbReference type="InterPro" id="IPR036514">
    <property type="entry name" value="SGNH_hydro_sf"/>
</dbReference>
<evidence type="ECO:0000313" key="3">
    <source>
        <dbReference type="EMBL" id="MXO85771.1"/>
    </source>
</evidence>
<dbReference type="InterPro" id="IPR051532">
    <property type="entry name" value="Ester_Hydrolysis_Enzymes"/>
</dbReference>
<dbReference type="SUPFAM" id="SSF52266">
    <property type="entry name" value="SGNH hydrolase"/>
    <property type="match status" value="1"/>
</dbReference>
<reference evidence="3 4" key="1">
    <citation type="submission" date="2019-12" db="EMBL/GenBank/DDBJ databases">
        <title>Genomic-based taxomic classification of the family Erythrobacteraceae.</title>
        <authorList>
            <person name="Xu L."/>
        </authorList>
    </citation>
    <scope>NUCLEOTIDE SEQUENCE [LARGE SCALE GENOMIC DNA]</scope>
    <source>
        <strain evidence="3 4">MCCC 1A09962</strain>
    </source>
</reference>
<dbReference type="Gene3D" id="3.40.50.1110">
    <property type="entry name" value="SGNH hydrolase"/>
    <property type="match status" value="1"/>
</dbReference>
<evidence type="ECO:0000256" key="1">
    <source>
        <dbReference type="SAM" id="MobiDB-lite"/>
    </source>
</evidence>
<keyword evidence="4" id="KW-1185">Reference proteome</keyword>
<dbReference type="Pfam" id="PF13472">
    <property type="entry name" value="Lipase_GDSL_2"/>
    <property type="match status" value="1"/>
</dbReference>
<dbReference type="EMBL" id="WTYW01000001">
    <property type="protein sequence ID" value="MXO85771.1"/>
    <property type="molecule type" value="Genomic_DNA"/>
</dbReference>
<dbReference type="AlphaFoldDB" id="A0A844ZB60"/>
<evidence type="ECO:0000313" key="4">
    <source>
        <dbReference type="Proteomes" id="UP000433104"/>
    </source>
</evidence>